<dbReference type="GO" id="GO:0003756">
    <property type="term" value="F:protein disulfide isomerase activity"/>
    <property type="evidence" value="ECO:0007669"/>
    <property type="project" value="TreeGrafter"/>
</dbReference>
<dbReference type="CDD" id="cd02981">
    <property type="entry name" value="PDI_b_family"/>
    <property type="match status" value="1"/>
</dbReference>
<dbReference type="PANTHER" id="PTHR18929">
    <property type="entry name" value="PROTEIN DISULFIDE ISOMERASE"/>
    <property type="match status" value="1"/>
</dbReference>
<dbReference type="EMBL" id="GEZM01088605">
    <property type="protein sequence ID" value="JAV58071.1"/>
    <property type="molecule type" value="Transcribed_RNA"/>
</dbReference>
<reference evidence="5" key="3">
    <citation type="submission" date="2019-08" db="EMBL/GenBank/DDBJ databases">
        <authorList>
            <consortium name="Photinus pyralis genome working group"/>
            <person name="Fallon T.R."/>
            <person name="Sander Lower S.E."/>
            <person name="Weng J.-K."/>
        </authorList>
    </citation>
    <scope>NUCLEOTIDE SEQUENCE</scope>
    <source>
        <strain evidence="5">1611_PpyrPB1</strain>
        <tissue evidence="5">Whole body</tissue>
    </source>
</reference>
<feature type="domain" description="Thioredoxin" evidence="3">
    <location>
        <begin position="14"/>
        <end position="143"/>
    </location>
</feature>
<dbReference type="InterPro" id="IPR036249">
    <property type="entry name" value="Thioredoxin-like_sf"/>
</dbReference>
<evidence type="ECO:0000313" key="4">
    <source>
        <dbReference type="EMBL" id="JAV58071.1"/>
    </source>
</evidence>
<feature type="signal peptide" evidence="2">
    <location>
        <begin position="1"/>
        <end position="29"/>
    </location>
</feature>
<dbReference type="EMBL" id="VVIM01000007">
    <property type="protein sequence ID" value="KAB0796163.1"/>
    <property type="molecule type" value="Genomic_DNA"/>
</dbReference>
<dbReference type="PROSITE" id="PS51352">
    <property type="entry name" value="THIOREDOXIN_2"/>
    <property type="match status" value="1"/>
</dbReference>
<reference evidence="4" key="1">
    <citation type="journal article" date="2016" name="Sci. Rep.">
        <title>Molecular characterization of firefly nuptial gifts: a multi-omics approach sheds light on postcopulatory sexual selection.</title>
        <authorList>
            <person name="Al-Wathiqui N."/>
            <person name="Fallon T.R."/>
            <person name="South A."/>
            <person name="Weng J.K."/>
            <person name="Lewis S.M."/>
        </authorList>
    </citation>
    <scope>NUCLEOTIDE SEQUENCE</scope>
</reference>
<evidence type="ECO:0000259" key="3">
    <source>
        <dbReference type="PROSITE" id="PS51352"/>
    </source>
</evidence>
<dbReference type="GO" id="GO:0006457">
    <property type="term" value="P:protein folding"/>
    <property type="evidence" value="ECO:0007669"/>
    <property type="project" value="TreeGrafter"/>
</dbReference>
<dbReference type="EMBL" id="VVIM01000007">
    <property type="protein sequence ID" value="KAB0796707.1"/>
    <property type="molecule type" value="Genomic_DNA"/>
</dbReference>
<name>A0A1Y1KCE9_PHOPY</name>
<dbReference type="InterPro" id="IPR013766">
    <property type="entry name" value="Thioredoxin_domain"/>
</dbReference>
<organism evidence="4">
    <name type="scientific">Photinus pyralis</name>
    <name type="common">Common eastern firefly</name>
    <name type="synonym">Lampyris pyralis</name>
    <dbReference type="NCBI Taxonomy" id="7054"/>
    <lineage>
        <taxon>Eukaryota</taxon>
        <taxon>Metazoa</taxon>
        <taxon>Ecdysozoa</taxon>
        <taxon>Arthropoda</taxon>
        <taxon>Hexapoda</taxon>
        <taxon>Insecta</taxon>
        <taxon>Pterygota</taxon>
        <taxon>Neoptera</taxon>
        <taxon>Endopterygota</taxon>
        <taxon>Coleoptera</taxon>
        <taxon>Polyphaga</taxon>
        <taxon>Elateriformia</taxon>
        <taxon>Elateroidea</taxon>
        <taxon>Lampyridae</taxon>
        <taxon>Lampyrinae</taxon>
        <taxon>Photinus</taxon>
    </lineage>
</organism>
<reference evidence="5 7" key="2">
    <citation type="journal article" date="2018" name="Elife">
        <title>Firefly genomes illuminate parallel origins of bioluminescence in beetles.</title>
        <authorList>
            <person name="Fallon T.R."/>
            <person name="Lower S.E."/>
            <person name="Chang C.H."/>
            <person name="Bessho-Uehara M."/>
            <person name="Martin G.J."/>
            <person name="Bewick A.J."/>
            <person name="Behringer M."/>
            <person name="Debat H.J."/>
            <person name="Wong I."/>
            <person name="Day J.C."/>
            <person name="Suvorov A."/>
            <person name="Silva C.J."/>
            <person name="Stanger-Hall K.F."/>
            <person name="Hall D.W."/>
            <person name="Schmitz R.J."/>
            <person name="Nelson D.R."/>
            <person name="Lewis S.M."/>
            <person name="Shigenobu S."/>
            <person name="Bybee S.M."/>
            <person name="Larracuente A.M."/>
            <person name="Oba Y."/>
            <person name="Weng J.K."/>
        </authorList>
    </citation>
    <scope>NUCLEOTIDE SEQUENCE [LARGE SCALE GENOMIC DNA]</scope>
    <source>
        <strain evidence="5">1611_PpyrPB1</strain>
        <tissue evidence="5">Whole body</tissue>
    </source>
</reference>
<evidence type="ECO:0000313" key="7">
    <source>
        <dbReference type="Proteomes" id="UP000327044"/>
    </source>
</evidence>
<keyword evidence="7" id="KW-1185">Reference proteome</keyword>
<evidence type="ECO:0000256" key="2">
    <source>
        <dbReference type="SAM" id="SignalP"/>
    </source>
</evidence>
<dbReference type="Proteomes" id="UP000327044">
    <property type="component" value="Unassembled WGS sequence"/>
</dbReference>
<dbReference type="Pfam" id="PF00085">
    <property type="entry name" value="Thioredoxin"/>
    <property type="match status" value="2"/>
</dbReference>
<dbReference type="Gene3D" id="3.40.30.10">
    <property type="entry name" value="Glutaredoxin"/>
    <property type="match status" value="4"/>
</dbReference>
<dbReference type="SUPFAM" id="SSF52833">
    <property type="entry name" value="Thioredoxin-like"/>
    <property type="match status" value="4"/>
</dbReference>
<dbReference type="CDD" id="cd02982">
    <property type="entry name" value="PDI_b'_family"/>
    <property type="match status" value="1"/>
</dbReference>
<gene>
    <name evidence="5" type="ORF">PPYR_10224</name>
    <name evidence="6" type="ORF">PPYR_10768</name>
</gene>
<comment type="similarity">
    <text evidence="1">Belongs to the protein disulfide isomerase family.</text>
</comment>
<evidence type="ECO:0000256" key="1">
    <source>
        <dbReference type="ARBA" id="ARBA00006347"/>
    </source>
</evidence>
<dbReference type="AlphaFoldDB" id="A0A1Y1KCE9"/>
<dbReference type="OrthoDB" id="72053at2759"/>
<dbReference type="GO" id="GO:0005783">
    <property type="term" value="C:endoplasmic reticulum"/>
    <property type="evidence" value="ECO:0007669"/>
    <property type="project" value="TreeGrafter"/>
</dbReference>
<protein>
    <recommendedName>
        <fullName evidence="3">Thioredoxin domain-containing protein</fullName>
    </recommendedName>
</protein>
<accession>A0A1Y1KCE9</accession>
<proteinExistence type="inferred from homology"/>
<dbReference type="Pfam" id="PF13848">
    <property type="entry name" value="Thioredoxin_6"/>
    <property type="match status" value="1"/>
</dbReference>
<evidence type="ECO:0000313" key="5">
    <source>
        <dbReference type="EMBL" id="KAB0796163.1"/>
    </source>
</evidence>
<feature type="chain" id="PRO_5033289749" description="Thioredoxin domain-containing protein" evidence="2">
    <location>
        <begin position="30"/>
        <end position="490"/>
    </location>
</feature>
<evidence type="ECO:0000313" key="6">
    <source>
        <dbReference type="EMBL" id="KAB0796707.1"/>
    </source>
</evidence>
<dbReference type="CDD" id="cd02961">
    <property type="entry name" value="PDI_a_family"/>
    <property type="match status" value="1"/>
</dbReference>
<keyword evidence="2" id="KW-0732">Signal</keyword>
<dbReference type="GO" id="GO:0034976">
    <property type="term" value="P:response to endoplasmic reticulum stress"/>
    <property type="evidence" value="ECO:0007669"/>
    <property type="project" value="TreeGrafter"/>
</dbReference>
<dbReference type="InParanoid" id="A0A1Y1KCE9"/>
<sequence length="490" mass="56548">MQLVSTKMFEKCLMLLLCSLTTFITTSTSDGIKIESGILILDKDNFERAITGNEYIFVMFYAPWCKDSQELEPEFTKAAKETSNLKIPVKLAKINASDEIELRAKYHILGFPVLQLFRRGTPLKYHGNRNSKKIASWLKDQVRPSARELRTIQEATKTVIGEDMVIIGFFEGPSEQLKKFLKIADSFERPPFTFSFDRESRSKFGNASHPIVLFKNFDYNKAVFDEELTLENVQTFVKIESSLLITELNEKNADTIFQGQVQTFVLLFASKKAPTTDSVVELLKPFAREYRKSMTFLLINTDDKSNMDTLEFFKLRLQDTPTVVIASHKNNAEKYKMDAPLTGDNLQRFFQDFNSKRLPRFLLSEELKDDWNKSDVYTLVGSNFARVAHDPSVDVLVLFYGDECEKCGVWTDVFYRLGEYYRDQPGIIVGKINVDLNEFDKKPFRKEPEVLLYKKGDNRVVPYKGKPNFDKIIQFVNSSREESKAVKEEL</sequence>